<evidence type="ECO:0000256" key="3">
    <source>
        <dbReference type="ARBA" id="ARBA00023274"/>
    </source>
</evidence>
<evidence type="ECO:0000256" key="2">
    <source>
        <dbReference type="ARBA" id="ARBA00022980"/>
    </source>
</evidence>
<dbReference type="GO" id="GO:0003735">
    <property type="term" value="F:structural constituent of ribosome"/>
    <property type="evidence" value="ECO:0007669"/>
    <property type="project" value="InterPro"/>
</dbReference>
<dbReference type="GO" id="GO:0006412">
    <property type="term" value="P:translation"/>
    <property type="evidence" value="ECO:0007669"/>
    <property type="project" value="UniProtKB-UniRule"/>
</dbReference>
<reference evidence="7 8" key="1">
    <citation type="journal article" date="2014" name="FEMS Microbiol. Lett.">
        <title>Draft genome sequences of three Holospora species (Holospora obtusa, Holospora undulata, and Holospora elegans), endonuclear symbiotic bacteria of the ciliate Paramecium caudatum.</title>
        <authorList>
            <person name="Dohra H."/>
            <person name="Tanaka K."/>
            <person name="Suzuki T."/>
            <person name="Fujishima M."/>
            <person name="Suzuki H."/>
        </authorList>
    </citation>
    <scope>NUCLEOTIDE SEQUENCE [LARGE SCALE GENOMIC DNA]</scope>
    <source>
        <strain evidence="7 8">E1</strain>
    </source>
</reference>
<dbReference type="Gene3D" id="3.40.1370.10">
    <property type="match status" value="1"/>
</dbReference>
<protein>
    <recommendedName>
        <fullName evidence="4 5">Large ribosomal subunit protein uL4</fullName>
    </recommendedName>
</protein>
<comment type="function">
    <text evidence="5">Forms part of the polypeptide exit tunnel.</text>
</comment>
<evidence type="ECO:0000313" key="8">
    <source>
        <dbReference type="Proteomes" id="UP000024842"/>
    </source>
</evidence>
<sequence length="217" mass="24644">MNVDQKIDQNDRCQVLNWQWESVGEVELSPFIFQQGVRKDILTRVVLWQLAKRRSGNHKTKGISDISGTTRKPYRQKGTGNARHGSRRSPQFVGGAVIFGPVVRSHEHSLNKKVKSFGLRVALSLKRQQGNLFFLEDISVPSCLKTRDCRVFFEKTGAKSALLVSSDSTYGNIERGILNLPAYNVLHQDGLNVYDILRHEHLIISRSSLQYIEGRLQ</sequence>
<name>A0A023DXC8_9PROT</name>
<keyword evidence="2 5" id="KW-0689">Ribosomal protein</keyword>
<dbReference type="Proteomes" id="UP000024842">
    <property type="component" value="Unassembled WGS sequence"/>
</dbReference>
<dbReference type="Pfam" id="PF00573">
    <property type="entry name" value="Ribosomal_L4"/>
    <property type="match status" value="1"/>
</dbReference>
<dbReference type="SUPFAM" id="SSF52166">
    <property type="entry name" value="Ribosomal protein L4"/>
    <property type="match status" value="1"/>
</dbReference>
<accession>A0A023DXC8</accession>
<keyword evidence="3 5" id="KW-0687">Ribonucleoprotein</keyword>
<dbReference type="OrthoDB" id="9803201at2"/>
<dbReference type="PANTHER" id="PTHR10746:SF6">
    <property type="entry name" value="LARGE RIBOSOMAL SUBUNIT PROTEIN UL4M"/>
    <property type="match status" value="1"/>
</dbReference>
<evidence type="ECO:0000256" key="1">
    <source>
        <dbReference type="ARBA" id="ARBA00010528"/>
    </source>
</evidence>
<comment type="subunit">
    <text evidence="5">Part of the 50S ribosomal subunit.</text>
</comment>
<evidence type="ECO:0000313" key="7">
    <source>
        <dbReference type="EMBL" id="GAJ46018.1"/>
    </source>
</evidence>
<dbReference type="PANTHER" id="PTHR10746">
    <property type="entry name" value="50S RIBOSOMAL PROTEIN L4"/>
    <property type="match status" value="1"/>
</dbReference>
<dbReference type="STRING" id="1427503.HE1_00338"/>
<keyword evidence="5" id="KW-0694">RNA-binding</keyword>
<dbReference type="InterPro" id="IPR013005">
    <property type="entry name" value="Ribosomal_uL4-like"/>
</dbReference>
<comment type="function">
    <text evidence="5">One of the primary rRNA binding proteins, this protein initially binds near the 5'-end of the 23S rRNA. It is important during the early stages of 50S assembly. It makes multiple contacts with different domains of the 23S rRNA in the assembled 50S subunit and ribosome.</text>
</comment>
<evidence type="ECO:0000256" key="6">
    <source>
        <dbReference type="SAM" id="MobiDB-lite"/>
    </source>
</evidence>
<feature type="region of interest" description="Disordered" evidence="6">
    <location>
        <begin position="58"/>
        <end position="88"/>
    </location>
</feature>
<organism evidence="7 8">
    <name type="scientific">Holospora elegans E1</name>
    <dbReference type="NCBI Taxonomy" id="1427503"/>
    <lineage>
        <taxon>Bacteria</taxon>
        <taxon>Pseudomonadati</taxon>
        <taxon>Pseudomonadota</taxon>
        <taxon>Alphaproteobacteria</taxon>
        <taxon>Holosporales</taxon>
        <taxon>Holosporaceae</taxon>
        <taxon>Holospora</taxon>
    </lineage>
</organism>
<dbReference type="GO" id="GO:0005840">
    <property type="term" value="C:ribosome"/>
    <property type="evidence" value="ECO:0007669"/>
    <property type="project" value="UniProtKB-KW"/>
</dbReference>
<evidence type="ECO:0000256" key="4">
    <source>
        <dbReference type="ARBA" id="ARBA00035244"/>
    </source>
</evidence>
<keyword evidence="5" id="KW-0699">rRNA-binding</keyword>
<proteinExistence type="inferred from homology"/>
<gene>
    <name evidence="5" type="primary">rplD</name>
    <name evidence="7" type="ORF">HE1_00338</name>
</gene>
<dbReference type="AlphaFoldDB" id="A0A023DXC8"/>
<dbReference type="HAMAP" id="MF_01328_B">
    <property type="entry name" value="Ribosomal_uL4_B"/>
    <property type="match status" value="1"/>
</dbReference>
<evidence type="ECO:0000256" key="5">
    <source>
        <dbReference type="HAMAP-Rule" id="MF_01328"/>
    </source>
</evidence>
<comment type="similarity">
    <text evidence="1 5">Belongs to the universal ribosomal protein uL4 family.</text>
</comment>
<dbReference type="RefSeq" id="WP_006304548.1">
    <property type="nucleotide sequence ID" value="NZ_BAUP01000056.1"/>
</dbReference>
<dbReference type="InterPro" id="IPR023574">
    <property type="entry name" value="Ribosomal_uL4_dom_sf"/>
</dbReference>
<dbReference type="NCBIfam" id="TIGR03953">
    <property type="entry name" value="rplD_bact"/>
    <property type="match status" value="1"/>
</dbReference>
<dbReference type="GO" id="GO:0019843">
    <property type="term" value="F:rRNA binding"/>
    <property type="evidence" value="ECO:0007669"/>
    <property type="project" value="UniProtKB-UniRule"/>
</dbReference>
<dbReference type="EMBL" id="BAUP01000056">
    <property type="protein sequence ID" value="GAJ46018.1"/>
    <property type="molecule type" value="Genomic_DNA"/>
</dbReference>
<keyword evidence="8" id="KW-1185">Reference proteome</keyword>
<dbReference type="InterPro" id="IPR002136">
    <property type="entry name" value="Ribosomal_uL4"/>
</dbReference>
<comment type="caution">
    <text evidence="7">The sequence shown here is derived from an EMBL/GenBank/DDBJ whole genome shotgun (WGS) entry which is preliminary data.</text>
</comment>
<dbReference type="GO" id="GO:1990904">
    <property type="term" value="C:ribonucleoprotein complex"/>
    <property type="evidence" value="ECO:0007669"/>
    <property type="project" value="UniProtKB-KW"/>
</dbReference>